<evidence type="ECO:0000313" key="1">
    <source>
        <dbReference type="EMBL" id="GAA4889730.1"/>
    </source>
</evidence>
<name>A0ABP9EZR4_9ACTN</name>
<dbReference type="Pfam" id="PF11228">
    <property type="entry name" value="DUF3027"/>
    <property type="match status" value="1"/>
</dbReference>
<reference evidence="2" key="1">
    <citation type="journal article" date="2019" name="Int. J. Syst. Evol. Microbiol.">
        <title>The Global Catalogue of Microorganisms (GCM) 10K type strain sequencing project: providing services to taxonomists for standard genome sequencing and annotation.</title>
        <authorList>
            <consortium name="The Broad Institute Genomics Platform"/>
            <consortium name="The Broad Institute Genome Sequencing Center for Infectious Disease"/>
            <person name="Wu L."/>
            <person name="Ma J."/>
        </authorList>
    </citation>
    <scope>NUCLEOTIDE SEQUENCE [LARGE SCALE GENOMIC DNA]</scope>
    <source>
        <strain evidence="2">JCM 19125</strain>
    </source>
</reference>
<sequence>MAIKSPKLDTVAAEAVDLAREAAVDEGGDDAVGAHLGVVAEEGDRIVTHSFECRLPGYADWRWAVTLVRASRARVATVNEVVLLPQPDALLAPDWVPWEDRIGPGDIAPGMLMATPDNDPRLEPGFAATDLPADADPSEWVQLRTTVAELGLGRQRVLSRYGRDEAATRWLRGEGGPDNEMTREAPANCGTCAYFVPLRGSLGVIYGACSNEYSPSDGHVVSLDHGCGGHSDVVAEQRAKELPAPAFDTISIDENLFD</sequence>
<dbReference type="RefSeq" id="WP_345577843.1">
    <property type="nucleotide sequence ID" value="NZ_BAABLV010000005.1"/>
</dbReference>
<organism evidence="1 2">
    <name type="scientific">Tessaracoccus lubricantis</name>
    <dbReference type="NCBI Taxonomy" id="545543"/>
    <lineage>
        <taxon>Bacteria</taxon>
        <taxon>Bacillati</taxon>
        <taxon>Actinomycetota</taxon>
        <taxon>Actinomycetes</taxon>
        <taxon>Propionibacteriales</taxon>
        <taxon>Propionibacteriaceae</taxon>
        <taxon>Tessaracoccus</taxon>
    </lineage>
</organism>
<evidence type="ECO:0000313" key="2">
    <source>
        <dbReference type="Proteomes" id="UP001501521"/>
    </source>
</evidence>
<dbReference type="EMBL" id="BAABLV010000005">
    <property type="protein sequence ID" value="GAA4889730.1"/>
    <property type="molecule type" value="Genomic_DNA"/>
</dbReference>
<comment type="caution">
    <text evidence="1">The sequence shown here is derived from an EMBL/GenBank/DDBJ whole genome shotgun (WGS) entry which is preliminary data.</text>
</comment>
<keyword evidence="2" id="KW-1185">Reference proteome</keyword>
<accession>A0ABP9EZR4</accession>
<dbReference type="Proteomes" id="UP001501521">
    <property type="component" value="Unassembled WGS sequence"/>
</dbReference>
<protein>
    <submittedName>
        <fullName evidence="1">DUF3027 domain-containing protein</fullName>
    </submittedName>
</protein>
<dbReference type="InterPro" id="IPR021391">
    <property type="entry name" value="DUF3027"/>
</dbReference>
<proteinExistence type="predicted"/>
<gene>
    <name evidence="1" type="ORF">GCM10025789_02710</name>
</gene>